<reference evidence="1 2" key="1">
    <citation type="submission" date="2013-05" db="EMBL/GenBank/DDBJ databases">
        <title>Drechslerella stenobrocha genome reveals carnivorous origination and mechanical trapping mechanism of predatory fungi.</title>
        <authorList>
            <person name="Liu X."/>
            <person name="Zhang W."/>
            <person name="Liu K."/>
        </authorList>
    </citation>
    <scope>NUCLEOTIDE SEQUENCE [LARGE SCALE GENOMIC DNA]</scope>
    <source>
        <strain evidence="1 2">248</strain>
    </source>
</reference>
<dbReference type="OrthoDB" id="514292at2759"/>
<dbReference type="InterPro" id="IPR009097">
    <property type="entry name" value="Cyclic_Pdiesterase"/>
</dbReference>
<name>W7I9Y8_9PEZI</name>
<protein>
    <recommendedName>
        <fullName evidence="3">2',3'-cyclic-nucleotide 3'-phosphodiesterase</fullName>
    </recommendedName>
</protein>
<dbReference type="EMBL" id="KI966371">
    <property type="protein sequence ID" value="EWC48932.1"/>
    <property type="molecule type" value="Genomic_DNA"/>
</dbReference>
<sequence>MCTSTGQADFQPHITISSGIPLSTPEDLQSLLSGVNLSDRPPKIVFKRVRYGTAFWTKVTIEIHKSTSLKDLAVACRAALVPDCDQAAAEEWVEKYTTPAESGEAGFIPHLSLVYWDEDIQRSDYDDVRVGVSGDVNDAGVALQEGRKGADIDWEEVAVGNMDGWSGGKLVLVDTTRPVEAWKTSILAEREL</sequence>
<dbReference type="Gene3D" id="3.90.1140.10">
    <property type="entry name" value="Cyclic phosphodiesterase"/>
    <property type="match status" value="1"/>
</dbReference>
<dbReference type="PANTHER" id="PTHR28141:SF1">
    <property type="entry name" value="2',3'-CYCLIC-NUCLEOTIDE 3'-PHOSPHODIESTERASE"/>
    <property type="match status" value="1"/>
</dbReference>
<evidence type="ECO:0000313" key="1">
    <source>
        <dbReference type="EMBL" id="EWC48932.1"/>
    </source>
</evidence>
<dbReference type="Proteomes" id="UP000024837">
    <property type="component" value="Unassembled WGS sequence"/>
</dbReference>
<dbReference type="Pfam" id="PF07823">
    <property type="entry name" value="CPDase"/>
    <property type="match status" value="1"/>
</dbReference>
<gene>
    <name evidence="1" type="ORF">DRE_00237</name>
</gene>
<organism evidence="1 2">
    <name type="scientific">Drechslerella stenobrocha 248</name>
    <dbReference type="NCBI Taxonomy" id="1043628"/>
    <lineage>
        <taxon>Eukaryota</taxon>
        <taxon>Fungi</taxon>
        <taxon>Dikarya</taxon>
        <taxon>Ascomycota</taxon>
        <taxon>Pezizomycotina</taxon>
        <taxon>Orbiliomycetes</taxon>
        <taxon>Orbiliales</taxon>
        <taxon>Orbiliaceae</taxon>
        <taxon>Drechslerella</taxon>
    </lineage>
</organism>
<accession>W7I9Y8</accession>
<evidence type="ECO:0000313" key="2">
    <source>
        <dbReference type="Proteomes" id="UP000024837"/>
    </source>
</evidence>
<dbReference type="AlphaFoldDB" id="W7I9Y8"/>
<keyword evidence="2" id="KW-1185">Reference proteome</keyword>
<evidence type="ECO:0008006" key="3">
    <source>
        <dbReference type="Google" id="ProtNLM"/>
    </source>
</evidence>
<dbReference type="SUPFAM" id="SSF55144">
    <property type="entry name" value="LigT-like"/>
    <property type="match status" value="1"/>
</dbReference>
<proteinExistence type="predicted"/>
<dbReference type="InterPro" id="IPR012386">
    <property type="entry name" value="Cyclic-nucl_3Pdiesterase"/>
</dbReference>
<dbReference type="PANTHER" id="PTHR28141">
    <property type="entry name" value="2',3'-CYCLIC-NUCLEOTIDE 3'-PHOSPHODIESTERASE"/>
    <property type="match status" value="1"/>
</dbReference>
<dbReference type="GO" id="GO:0004113">
    <property type="term" value="F:2',3'-cyclic-nucleotide 3'-phosphodiesterase activity"/>
    <property type="evidence" value="ECO:0007669"/>
    <property type="project" value="TreeGrafter"/>
</dbReference>
<dbReference type="HOGENOM" id="CLU_108991_0_0_1"/>
<dbReference type="GO" id="GO:0009187">
    <property type="term" value="P:cyclic nucleotide metabolic process"/>
    <property type="evidence" value="ECO:0007669"/>
    <property type="project" value="TreeGrafter"/>
</dbReference>